<evidence type="ECO:0000256" key="1">
    <source>
        <dbReference type="SAM" id="MobiDB-lite"/>
    </source>
</evidence>
<gene>
    <name evidence="2" type="primary">AVEN_63770_1</name>
    <name evidence="2" type="ORF">TNCT_145441</name>
</gene>
<proteinExistence type="predicted"/>
<name>A0A8X6GIW9_TRICU</name>
<dbReference type="OrthoDB" id="6430692at2759"/>
<keyword evidence="3" id="KW-1185">Reference proteome</keyword>
<comment type="caution">
    <text evidence="2">The sequence shown here is derived from an EMBL/GenBank/DDBJ whole genome shotgun (WGS) entry which is preliminary data.</text>
</comment>
<organism evidence="2 3">
    <name type="scientific">Trichonephila clavata</name>
    <name type="common">Joro spider</name>
    <name type="synonym">Nephila clavata</name>
    <dbReference type="NCBI Taxonomy" id="2740835"/>
    <lineage>
        <taxon>Eukaryota</taxon>
        <taxon>Metazoa</taxon>
        <taxon>Ecdysozoa</taxon>
        <taxon>Arthropoda</taxon>
        <taxon>Chelicerata</taxon>
        <taxon>Arachnida</taxon>
        <taxon>Araneae</taxon>
        <taxon>Araneomorphae</taxon>
        <taxon>Entelegynae</taxon>
        <taxon>Araneoidea</taxon>
        <taxon>Nephilidae</taxon>
        <taxon>Trichonephila</taxon>
    </lineage>
</organism>
<dbReference type="EMBL" id="BMAO01015863">
    <property type="protein sequence ID" value="GFR04773.1"/>
    <property type="molecule type" value="Genomic_DNA"/>
</dbReference>
<dbReference type="Proteomes" id="UP000887116">
    <property type="component" value="Unassembled WGS sequence"/>
</dbReference>
<evidence type="ECO:0000313" key="3">
    <source>
        <dbReference type="Proteomes" id="UP000887116"/>
    </source>
</evidence>
<protein>
    <submittedName>
        <fullName evidence="2">Uncharacterized protein</fullName>
    </submittedName>
</protein>
<feature type="compositionally biased region" description="Acidic residues" evidence="1">
    <location>
        <begin position="75"/>
        <end position="86"/>
    </location>
</feature>
<feature type="region of interest" description="Disordered" evidence="1">
    <location>
        <begin position="71"/>
        <end position="100"/>
    </location>
</feature>
<evidence type="ECO:0000313" key="2">
    <source>
        <dbReference type="EMBL" id="GFR04773.1"/>
    </source>
</evidence>
<reference evidence="2" key="1">
    <citation type="submission" date="2020-07" db="EMBL/GenBank/DDBJ databases">
        <title>Multicomponent nature underlies the extraordinary mechanical properties of spider dragline silk.</title>
        <authorList>
            <person name="Kono N."/>
            <person name="Nakamura H."/>
            <person name="Mori M."/>
            <person name="Yoshida Y."/>
            <person name="Ohtoshi R."/>
            <person name="Malay A.D."/>
            <person name="Moran D.A.P."/>
            <person name="Tomita M."/>
            <person name="Numata K."/>
            <person name="Arakawa K."/>
        </authorList>
    </citation>
    <scope>NUCLEOTIDE SEQUENCE</scope>
</reference>
<dbReference type="AlphaFoldDB" id="A0A8X6GIW9"/>
<accession>A0A8X6GIW9</accession>
<sequence length="100" mass="11276">MKGKLVASFAVIGIYCLIEIQAKIVIVNGTEAYKGKFSDRNITTKAPVQTWYSVFNPRNISNHSGFMTSVHRKDDEDEVRIEEEKEPEVVLQNDSLATSK</sequence>